<dbReference type="EMBL" id="BARV01018652">
    <property type="protein sequence ID" value="GAI22049.1"/>
    <property type="molecule type" value="Genomic_DNA"/>
</dbReference>
<protein>
    <recommendedName>
        <fullName evidence="1">VWA7 Ig-like domain-containing protein</fullName>
    </recommendedName>
</protein>
<evidence type="ECO:0000259" key="1">
    <source>
        <dbReference type="Pfam" id="PF23619"/>
    </source>
</evidence>
<dbReference type="Gene3D" id="2.60.40.10">
    <property type="entry name" value="Immunoglobulins"/>
    <property type="match status" value="2"/>
</dbReference>
<proteinExistence type="predicted"/>
<dbReference type="InterPro" id="IPR057615">
    <property type="entry name" value="Ig_VWA7"/>
</dbReference>
<feature type="domain" description="VWA7 Ig-like" evidence="1">
    <location>
        <begin position="43"/>
        <end position="121"/>
    </location>
</feature>
<dbReference type="AlphaFoldDB" id="X1NTS3"/>
<feature type="non-terminal residue" evidence="2">
    <location>
        <position position="279"/>
    </location>
</feature>
<sequence length="279" mass="29617">PSGCHEVVISEGETKGNINFGNFFLGAMLDVEISISPSYREGLPGGTVEYAVDVWNMGSLDDSYTLDATDNSGWGLSLSPSVLSVPAGQKKTATLSVTIPESAVPSTEDKILVTATSQGDQSVSDLDMCIAHVTEAVAPPSASTLKSPADGMITNDNTPTFEWTIGANADSHRLLVDNDPDFTSPEENVLLGATDNTYTISAPGLADENYSWKVIAINAFGENESSTRTFLIDTIAPPTPTLGSPENNAVENILTQIFTWTEPEAGVSYDIQIDNEISF</sequence>
<gene>
    <name evidence="2" type="ORF">S06H3_31488</name>
</gene>
<dbReference type="Pfam" id="PF23619">
    <property type="entry name" value="Ig_VWA7"/>
    <property type="match status" value="1"/>
</dbReference>
<reference evidence="2" key="1">
    <citation type="journal article" date="2014" name="Front. Microbiol.">
        <title>High frequency of phylogenetically diverse reductive dehalogenase-homologous genes in deep subseafloor sedimentary metagenomes.</title>
        <authorList>
            <person name="Kawai M."/>
            <person name="Futagami T."/>
            <person name="Toyoda A."/>
            <person name="Takaki Y."/>
            <person name="Nishi S."/>
            <person name="Hori S."/>
            <person name="Arai W."/>
            <person name="Tsubouchi T."/>
            <person name="Morono Y."/>
            <person name="Uchiyama I."/>
            <person name="Ito T."/>
            <person name="Fujiyama A."/>
            <person name="Inagaki F."/>
            <person name="Takami H."/>
        </authorList>
    </citation>
    <scope>NUCLEOTIDE SEQUENCE</scope>
    <source>
        <strain evidence="2">Expedition CK06-06</strain>
    </source>
</reference>
<dbReference type="InterPro" id="IPR013783">
    <property type="entry name" value="Ig-like_fold"/>
</dbReference>
<name>X1NTS3_9ZZZZ</name>
<accession>X1NTS3</accession>
<organism evidence="2">
    <name type="scientific">marine sediment metagenome</name>
    <dbReference type="NCBI Taxonomy" id="412755"/>
    <lineage>
        <taxon>unclassified sequences</taxon>
        <taxon>metagenomes</taxon>
        <taxon>ecological metagenomes</taxon>
    </lineage>
</organism>
<feature type="non-terminal residue" evidence="2">
    <location>
        <position position="1"/>
    </location>
</feature>
<evidence type="ECO:0000313" key="2">
    <source>
        <dbReference type="EMBL" id="GAI22049.1"/>
    </source>
</evidence>
<comment type="caution">
    <text evidence="2">The sequence shown here is derived from an EMBL/GenBank/DDBJ whole genome shotgun (WGS) entry which is preliminary data.</text>
</comment>